<evidence type="ECO:0000313" key="5">
    <source>
        <dbReference type="Proteomes" id="UP001147700"/>
    </source>
</evidence>
<dbReference type="Gene3D" id="3.60.21.10">
    <property type="match status" value="1"/>
</dbReference>
<evidence type="ECO:0000256" key="2">
    <source>
        <dbReference type="ARBA" id="ARBA00022801"/>
    </source>
</evidence>
<comment type="caution">
    <text evidence="4">The sequence shown here is derived from an EMBL/GenBank/DDBJ whole genome shotgun (WGS) entry which is preliminary data.</text>
</comment>
<dbReference type="EMBL" id="JAPCID010000044">
    <property type="protein sequence ID" value="MDA0140730.1"/>
    <property type="molecule type" value="Genomic_DNA"/>
</dbReference>
<evidence type="ECO:0000259" key="3">
    <source>
        <dbReference type="Pfam" id="PF00149"/>
    </source>
</evidence>
<dbReference type="RefSeq" id="WP_202958119.1">
    <property type="nucleotide sequence ID" value="NZ_JAPCID010000044.1"/>
</dbReference>
<gene>
    <name evidence="4" type="ORF">OJ962_24755</name>
</gene>
<reference evidence="4" key="1">
    <citation type="submission" date="2022-10" db="EMBL/GenBank/DDBJ databases">
        <title>The WGS of Solirubrobacter sp. CPCC 204708.</title>
        <authorList>
            <person name="Jiang Z."/>
        </authorList>
    </citation>
    <scope>NUCLEOTIDE SEQUENCE</scope>
    <source>
        <strain evidence="4">CPCC 204708</strain>
    </source>
</reference>
<keyword evidence="1" id="KW-0479">Metal-binding</keyword>
<dbReference type="InterPro" id="IPR029052">
    <property type="entry name" value="Metallo-depent_PP-like"/>
</dbReference>
<dbReference type="Pfam" id="PF00149">
    <property type="entry name" value="Metallophos"/>
    <property type="match status" value="1"/>
</dbReference>
<dbReference type="SUPFAM" id="SSF56300">
    <property type="entry name" value="Metallo-dependent phosphatases"/>
    <property type="match status" value="1"/>
</dbReference>
<protein>
    <submittedName>
        <fullName evidence="4">Metallophosphoesterase</fullName>
    </submittedName>
</protein>
<evidence type="ECO:0000313" key="4">
    <source>
        <dbReference type="EMBL" id="MDA0140730.1"/>
    </source>
</evidence>
<dbReference type="InterPro" id="IPR016538">
    <property type="entry name" value="UCP008292"/>
</dbReference>
<keyword evidence="5" id="KW-1185">Reference proteome</keyword>
<dbReference type="PANTHER" id="PTHR31302">
    <property type="entry name" value="TRANSMEMBRANE PROTEIN WITH METALLOPHOSPHOESTERASE DOMAIN-RELATED"/>
    <property type="match status" value="1"/>
</dbReference>
<organism evidence="4 5">
    <name type="scientific">Solirubrobacter deserti</name>
    <dbReference type="NCBI Taxonomy" id="2282478"/>
    <lineage>
        <taxon>Bacteria</taxon>
        <taxon>Bacillati</taxon>
        <taxon>Actinomycetota</taxon>
        <taxon>Thermoleophilia</taxon>
        <taxon>Solirubrobacterales</taxon>
        <taxon>Solirubrobacteraceae</taxon>
        <taxon>Solirubrobacter</taxon>
    </lineage>
</organism>
<dbReference type="PIRSF" id="PIRSF008292">
    <property type="entry name" value="UCP008292"/>
    <property type="match status" value="1"/>
</dbReference>
<sequence length="268" mass="29524">MSSIAIDGRPAERREECRIRIAAAGDIHYGERADDRERARATFAALEDRVDVILLAGDLTTHGEPEQAQIVADAVRDVGVPVLTVLGNHDWHVNRADDFKAVLQEAGVVVLDKTHSHEVLDICDTQVGIAGVKGFMGGFPGSHLPDFGEPSLRGVYRESIEEAEALDEGLRAIQMCAFRIVLMHYAPTTETLVGERETIWTFLGTDRLAPPLLEHNPDMVLHGHAHAGTFEGRIGEVPVYNVSVPVLGEDFWVFELTGERRRVPSEVH</sequence>
<dbReference type="InterPro" id="IPR051158">
    <property type="entry name" value="Metallophosphoesterase_sf"/>
</dbReference>
<dbReference type="PANTHER" id="PTHR31302:SF31">
    <property type="entry name" value="PHOSPHODIESTERASE YAEI"/>
    <property type="match status" value="1"/>
</dbReference>
<feature type="domain" description="Calcineurin-like phosphoesterase" evidence="3">
    <location>
        <begin position="19"/>
        <end position="227"/>
    </location>
</feature>
<evidence type="ECO:0000256" key="1">
    <source>
        <dbReference type="ARBA" id="ARBA00022723"/>
    </source>
</evidence>
<name>A0ABT4RQ93_9ACTN</name>
<keyword evidence="2" id="KW-0378">Hydrolase</keyword>
<proteinExistence type="predicted"/>
<dbReference type="InterPro" id="IPR004843">
    <property type="entry name" value="Calcineurin-like_PHP"/>
</dbReference>
<dbReference type="Proteomes" id="UP001147700">
    <property type="component" value="Unassembled WGS sequence"/>
</dbReference>
<accession>A0ABT4RQ93</accession>